<dbReference type="KEGG" id="pmal:PMUG01_02024300"/>
<accession>A0A1A8VR75</accession>
<dbReference type="OMA" id="GEFYFLK"/>
<dbReference type="EMBL" id="LT594623">
    <property type="protein sequence ID" value="SBT87197.1"/>
    <property type="molecule type" value="Genomic_DNA"/>
</dbReference>
<dbReference type="VEuPathDB" id="PlasmoDB:PmUG01_02024300"/>
<evidence type="ECO:0000313" key="4">
    <source>
        <dbReference type="Proteomes" id="UP000219813"/>
    </source>
</evidence>
<dbReference type="Proteomes" id="UP000219813">
    <property type="component" value="Chromosome 2"/>
</dbReference>
<protein>
    <submittedName>
        <fullName evidence="1">Uncharacterized protein</fullName>
    </submittedName>
</protein>
<reference evidence="1" key="2">
    <citation type="submission" date="2016-05" db="EMBL/GenBank/DDBJ databases">
        <authorList>
            <person name="Lavstsen T."/>
            <person name="Jespersen J.S."/>
        </authorList>
    </citation>
    <scope>NUCLEOTIDE SEQUENCE [LARGE SCALE GENOMIC DNA]</scope>
</reference>
<evidence type="ECO:0000313" key="2">
    <source>
        <dbReference type="EMBL" id="SBT87197.1"/>
    </source>
</evidence>
<gene>
    <name evidence="2" type="primary">PmUG01_02024300</name>
    <name evidence="1" type="ORF">PMALA_001880</name>
    <name evidence="2" type="ORF">PMUG01_02024300</name>
</gene>
<evidence type="ECO:0000313" key="1">
    <source>
        <dbReference type="EMBL" id="SBS81816.1"/>
    </source>
</evidence>
<name>A0A1A8VR75_PLAMA</name>
<dbReference type="OrthoDB" id="390933at2759"/>
<sequence>MANIQNEKNETTAIFSTKEEDLFQIYKNRNTTEGHKRKQKIKCLNVLISSFLSGKNDVCTDYRPCKLDDNIVSYKEGHKVVSNDEDPNVPPNTAVGTCVDKGAYPFSINNHNDVLIFSKKNIDNDCFHLKKIQRECNKIYDNLKFYKVQNHDIHKFRPEEVDTDIIKLKHDLDFLEYNDYDIFGDKDSEKVALRLVQEKCKKIVQGLNFNCDSVDIREVIDILNVITTPDFDERLDKYKYLKLFINKYHYVYPYEDIAGLRKIRKYVKKVYMNKGKFYINENDISNMYLKTNLENIIKNEYFINNMLNLHIDNGKFWIQLVHNIWIPLIIENFNSTHNSFYSYLMNYENDAAVLDQYTFSRNNGKFYKFSHYIFTGILFCGVPSIYRLLMRLHVYKYIEIRINMILENNYNNIYNEVVISSLNYNIDIIRSLFPFFKEFINIDIEQIANNFLESPFFNIVISSLKKENIEKVTVNQKYLNFINSFFLMITEFLYGIPNKKCIEKINENKIKLFYMFDEIFYGDMNILIGRDILLFIADLLCLYKLSSIYIKKKYCEIILNATNTIKNIYYNKGLLIDEKTWKQVYVIAVKINHFIDCALQRKQTINDNIMLQELTLINRYYFNNLKQENSLGEFYFLKNINYGIYCWNSVCNKFTNIHSFEYNQNNFEYCHGCYIATYCSEQCRLTHLLSSHHNVCVYFKTIPSFLKFNTFNVDYNYHDMRYLNIFQHIDTFDKKNEKYKIIY</sequence>
<organism evidence="1 3">
    <name type="scientific">Plasmodium malariae</name>
    <dbReference type="NCBI Taxonomy" id="5858"/>
    <lineage>
        <taxon>Eukaryota</taxon>
        <taxon>Sar</taxon>
        <taxon>Alveolata</taxon>
        <taxon>Apicomplexa</taxon>
        <taxon>Aconoidasida</taxon>
        <taxon>Haemosporida</taxon>
        <taxon>Plasmodiidae</taxon>
        <taxon>Plasmodium</taxon>
        <taxon>Plasmodium (Plasmodium)</taxon>
    </lineage>
</organism>
<reference evidence="2 4" key="3">
    <citation type="submission" date="2016-06" db="EMBL/GenBank/DDBJ databases">
        <authorList>
            <consortium name="Pathogen Informatics"/>
        </authorList>
    </citation>
    <scope>NUCLEOTIDE SEQUENCE [LARGE SCALE GENOMIC DNA]</scope>
</reference>
<dbReference type="SUPFAM" id="SSF144232">
    <property type="entry name" value="HIT/MYND zinc finger-like"/>
    <property type="match status" value="1"/>
</dbReference>
<reference evidence="3" key="1">
    <citation type="submission" date="2016-05" db="EMBL/GenBank/DDBJ databases">
        <authorList>
            <person name="Naeem Raeece"/>
        </authorList>
    </citation>
    <scope>NUCLEOTIDE SEQUENCE [LARGE SCALE GENOMIC DNA]</scope>
</reference>
<dbReference type="GeneID" id="39866646"/>
<dbReference type="RefSeq" id="XP_028860255.1">
    <property type="nucleotide sequence ID" value="XM_029008724.1"/>
</dbReference>
<keyword evidence="4" id="KW-1185">Reference proteome</keyword>
<dbReference type="AlphaFoldDB" id="A0A1A8VR75"/>
<evidence type="ECO:0000313" key="3">
    <source>
        <dbReference type="Proteomes" id="UP000078597"/>
    </source>
</evidence>
<dbReference type="EMBL" id="FLQW01000096">
    <property type="protein sequence ID" value="SBS81816.1"/>
    <property type="molecule type" value="Genomic_DNA"/>
</dbReference>
<dbReference type="Proteomes" id="UP000078597">
    <property type="component" value="Unassembled WGS sequence"/>
</dbReference>
<proteinExistence type="predicted"/>